<dbReference type="SMART" id="SM00028">
    <property type="entry name" value="TPR"/>
    <property type="match status" value="4"/>
</dbReference>
<evidence type="ECO:0000256" key="3">
    <source>
        <dbReference type="PROSITE-ProRule" id="PRU00339"/>
    </source>
</evidence>
<proteinExistence type="predicted"/>
<dbReference type="PANTHER" id="PTHR44858:SF1">
    <property type="entry name" value="UDP-N-ACETYLGLUCOSAMINE--PEPTIDE N-ACETYLGLUCOSAMINYLTRANSFERASE SPINDLY-RELATED"/>
    <property type="match status" value="1"/>
</dbReference>
<organism evidence="4 5">
    <name type="scientific">Cyclobacterium plantarum</name>
    <dbReference type="NCBI Taxonomy" id="2716263"/>
    <lineage>
        <taxon>Bacteria</taxon>
        <taxon>Pseudomonadati</taxon>
        <taxon>Bacteroidota</taxon>
        <taxon>Cytophagia</taxon>
        <taxon>Cytophagales</taxon>
        <taxon>Cyclobacteriaceae</taxon>
        <taxon>Cyclobacterium</taxon>
    </lineage>
</organism>
<keyword evidence="2 3" id="KW-0802">TPR repeat</keyword>
<evidence type="ECO:0000313" key="4">
    <source>
        <dbReference type="EMBL" id="NHE58983.1"/>
    </source>
</evidence>
<gene>
    <name evidence="4" type="ORF">G9Q97_19425</name>
</gene>
<name>A0ABX0HFA4_9BACT</name>
<dbReference type="PANTHER" id="PTHR44858">
    <property type="entry name" value="TETRATRICOPEPTIDE REPEAT PROTEIN 6"/>
    <property type="match status" value="1"/>
</dbReference>
<dbReference type="Pfam" id="PF13414">
    <property type="entry name" value="TPR_11"/>
    <property type="match status" value="1"/>
</dbReference>
<dbReference type="RefSeq" id="WP_166149897.1">
    <property type="nucleotide sequence ID" value="NZ_JAANYN010000009.1"/>
</dbReference>
<dbReference type="Proteomes" id="UP000649799">
    <property type="component" value="Unassembled WGS sequence"/>
</dbReference>
<dbReference type="InterPro" id="IPR011990">
    <property type="entry name" value="TPR-like_helical_dom_sf"/>
</dbReference>
<evidence type="ECO:0000256" key="1">
    <source>
        <dbReference type="ARBA" id="ARBA00022737"/>
    </source>
</evidence>
<dbReference type="InterPro" id="IPR050498">
    <property type="entry name" value="Ycf3"/>
</dbReference>
<dbReference type="EMBL" id="JAANYN010000009">
    <property type="protein sequence ID" value="NHE58983.1"/>
    <property type="molecule type" value="Genomic_DNA"/>
</dbReference>
<protein>
    <submittedName>
        <fullName evidence="4">Tetratricopeptide repeat protein</fullName>
    </submittedName>
</protein>
<keyword evidence="5" id="KW-1185">Reference proteome</keyword>
<dbReference type="SUPFAM" id="SSF48452">
    <property type="entry name" value="TPR-like"/>
    <property type="match status" value="1"/>
</dbReference>
<dbReference type="InterPro" id="IPR019734">
    <property type="entry name" value="TPR_rpt"/>
</dbReference>
<reference evidence="4 5" key="1">
    <citation type="submission" date="2020-03" db="EMBL/GenBank/DDBJ databases">
        <title>Cyclobacterium plantarum sp. nov., a marine bacterium isolated from a coastal-marine wetland.</title>
        <authorList>
            <person name="Sanchez-Porro C."/>
            <person name="Ventosa A."/>
            <person name="Amoozegar M."/>
        </authorList>
    </citation>
    <scope>NUCLEOTIDE SEQUENCE [LARGE SCALE GENOMIC DNA]</scope>
    <source>
        <strain evidence="4 5">GBPx2</strain>
    </source>
</reference>
<sequence length="173" mass="19787">MMHCFYHVVTLLVLGSSFLSVQQEPAVYFEKGMEHLKNRSLDSALYYFNKTIDADSTFHQAYFRRAALKGKLFTVESAIEDLSKAIEIQPSPLYFNNRGINRAILGQYDEAVADYDKAIQLDATYAQAHLNKGASQYYLGNYEQACTSYYRAYELGFEMAKPFLAEECGYKLD</sequence>
<evidence type="ECO:0000313" key="5">
    <source>
        <dbReference type="Proteomes" id="UP000649799"/>
    </source>
</evidence>
<keyword evidence="1" id="KW-0677">Repeat</keyword>
<dbReference type="Pfam" id="PF13181">
    <property type="entry name" value="TPR_8"/>
    <property type="match status" value="1"/>
</dbReference>
<evidence type="ECO:0000256" key="2">
    <source>
        <dbReference type="ARBA" id="ARBA00022803"/>
    </source>
</evidence>
<dbReference type="PROSITE" id="PS50005">
    <property type="entry name" value="TPR"/>
    <property type="match status" value="1"/>
</dbReference>
<comment type="caution">
    <text evidence="4">The sequence shown here is derived from an EMBL/GenBank/DDBJ whole genome shotgun (WGS) entry which is preliminary data.</text>
</comment>
<dbReference type="Gene3D" id="1.25.40.10">
    <property type="entry name" value="Tetratricopeptide repeat domain"/>
    <property type="match status" value="2"/>
</dbReference>
<accession>A0ABX0HFA4</accession>
<feature type="repeat" description="TPR" evidence="3">
    <location>
        <begin position="92"/>
        <end position="125"/>
    </location>
</feature>